<feature type="region of interest" description="Disordered" evidence="15">
    <location>
        <begin position="1"/>
        <end position="41"/>
    </location>
</feature>
<evidence type="ECO:0000256" key="12">
    <source>
        <dbReference type="ARBA" id="ARBA00023204"/>
    </source>
</evidence>
<reference evidence="18" key="1">
    <citation type="journal article" date="2020" name="bioRxiv">
        <title>Hybrid origin of Populus tomentosa Carr. identified through genome sequencing and phylogenomic analysis.</title>
        <authorList>
            <person name="An X."/>
            <person name="Gao K."/>
            <person name="Chen Z."/>
            <person name="Li J."/>
            <person name="Yang X."/>
            <person name="Yang X."/>
            <person name="Zhou J."/>
            <person name="Guo T."/>
            <person name="Zhao T."/>
            <person name="Huang S."/>
            <person name="Miao D."/>
            <person name="Khan W.U."/>
            <person name="Rao P."/>
            <person name="Ye M."/>
            <person name="Lei B."/>
            <person name="Liao W."/>
            <person name="Wang J."/>
            <person name="Ji L."/>
            <person name="Li Y."/>
            <person name="Guo B."/>
            <person name="Mustafa N.S."/>
            <person name="Li S."/>
            <person name="Yun Q."/>
            <person name="Keller S.R."/>
            <person name="Mao J."/>
            <person name="Zhang R."/>
            <person name="Strauss S.H."/>
        </authorList>
    </citation>
    <scope>NUCLEOTIDE SEQUENCE</scope>
    <source>
        <strain evidence="18">GM15</strain>
        <tissue evidence="18">Leaf</tissue>
    </source>
</reference>
<dbReference type="GO" id="GO:0017125">
    <property type="term" value="F:deoxycytidyl transferase activity"/>
    <property type="evidence" value="ECO:0007669"/>
    <property type="project" value="TreeGrafter"/>
</dbReference>
<dbReference type="EC" id="2.7.7.-" evidence="14"/>
<keyword evidence="12 14" id="KW-0234">DNA repair</keyword>
<accession>A0A8X8CHD1</accession>
<keyword evidence="13 14" id="KW-0539">Nucleus</keyword>
<keyword evidence="5 14" id="KW-0237">DNA synthesis</keyword>
<dbReference type="GO" id="GO:0046872">
    <property type="term" value="F:metal ion binding"/>
    <property type="evidence" value="ECO:0007669"/>
    <property type="project" value="UniProtKB-KW"/>
</dbReference>
<feature type="domain" description="BRCT" evidence="16">
    <location>
        <begin position="90"/>
        <end position="181"/>
    </location>
</feature>
<proteinExistence type="inferred from homology"/>
<dbReference type="GO" id="GO:0042276">
    <property type="term" value="P:error-prone translesion synthesis"/>
    <property type="evidence" value="ECO:0007669"/>
    <property type="project" value="TreeGrafter"/>
</dbReference>
<dbReference type="EMBL" id="JAAWWB010000017">
    <property type="protein sequence ID" value="KAG6762651.1"/>
    <property type="molecule type" value="Genomic_DNA"/>
</dbReference>
<dbReference type="InterPro" id="IPR012112">
    <property type="entry name" value="REV1"/>
</dbReference>
<keyword evidence="11 14" id="KW-0238">DNA-binding</keyword>
<comment type="function">
    <text evidence="14">Deoxycytidyl transferase involved in DNA repair. Transfers a dCMP residue from dCTP to the 3'-end of a DNA primer in a template-dependent reaction. May assist in the first step in the bypass of abasic lesions by the insertion of a nucleotide opposite the lesion. Required for normal induction of mutations by physical and chemical agents.</text>
</comment>
<dbReference type="GO" id="GO:0005634">
    <property type="term" value="C:nucleus"/>
    <property type="evidence" value="ECO:0007669"/>
    <property type="project" value="UniProtKB-SubCell"/>
</dbReference>
<evidence type="ECO:0000256" key="13">
    <source>
        <dbReference type="ARBA" id="ARBA00023242"/>
    </source>
</evidence>
<dbReference type="InterPro" id="IPR001126">
    <property type="entry name" value="UmuC"/>
</dbReference>
<dbReference type="AlphaFoldDB" id="A0A8X8CHD1"/>
<dbReference type="GO" id="GO:0006281">
    <property type="term" value="P:DNA repair"/>
    <property type="evidence" value="ECO:0007669"/>
    <property type="project" value="UniProtKB-KW"/>
</dbReference>
<dbReference type="Pfam" id="PF21999">
    <property type="entry name" value="IMS_HHH_1"/>
    <property type="match status" value="1"/>
</dbReference>
<dbReference type="FunFam" id="3.30.1490.100:FF:000001">
    <property type="entry name" value="DNA repair protein REV1"/>
    <property type="match status" value="1"/>
</dbReference>
<evidence type="ECO:0000256" key="14">
    <source>
        <dbReference type="PIRNR" id="PIRNR036573"/>
    </source>
</evidence>
<evidence type="ECO:0000256" key="11">
    <source>
        <dbReference type="ARBA" id="ARBA00023125"/>
    </source>
</evidence>
<evidence type="ECO:0000256" key="1">
    <source>
        <dbReference type="ARBA" id="ARBA00001946"/>
    </source>
</evidence>
<protein>
    <recommendedName>
        <fullName evidence="4 14">DNA repair protein REV1</fullName>
        <ecNumber evidence="14">2.7.7.-</ecNumber>
    </recommendedName>
</protein>
<feature type="region of interest" description="Disordered" evidence="15">
    <location>
        <begin position="248"/>
        <end position="267"/>
    </location>
</feature>
<evidence type="ECO:0000256" key="6">
    <source>
        <dbReference type="ARBA" id="ARBA00022679"/>
    </source>
</evidence>
<dbReference type="OrthoDB" id="427711at2759"/>
<sequence>MSFDSSRSSSANSSRKSKRGLNNSNSSNNKNSKQKTLGMGWGANSLSSSRSSFRSSPFSNFGSYMVEKNRKLQHQFEAEASTSHHSGSSSGKLIFQGVSIFIDGFTIPSNQELRAYMLKYGGRFANYFSRHQVTHIICSSLPDSKIKNLRSFSGGLPVVKPAWILDSIAANKLLSWIPYQLNQLANNQPKLSAFFTLKSNPVPENVLTDEVCQVNLDPILKGGTTKDAYISEVDEPVRFAEQASKLLDDPNHQLKELNSSSGKSAEVKMAEFGSSDAEYGNSVNNKHQSGPDQFSSSVSGYCLHNQSLDGSLSSEPSGPSNRRHSTLGDPNFVENYFKSSRLHFIGTWRSRYRKHFPSSSSEFKCRSSDLNTSDNSYKSTIIHVDMDCFFVSVVIRNHPELHDKPVAVCHSDNPKGTAEISSANYPARNYGVKAGIFVRDAKALCPQLVIFPYNFKAYEEVADQLYNILHKHCHKVQAVSCDEAFLDITEKDMGDPELLASTIRKEIFDTTGCTASAGIAGNMLMARLATRSAKPNGQCHIPSVSVDEYLHKLPIKALPGIGHVLEEKLKKQNVWTCGQLRLISKESLQKDFGLKTGEMLWNYSRGVDNRLVGNIQESKTVGAEVNWGVRFKDLQDSQCFLLNLCKEVSFRLQGCRLQGRTFTLKIKKRRKDADEPAKYMGCGDCENLSHSMTVPNATDDVEVLQRITKQLFGSFCLDVKDIRGVGLQVSKLENADPSKQVLERNSLRSWLTSSSATTEKECSINSMDKERARIDSEVKNMIGTSGQLFPDQTGFSAQVDNNSSSGISAPPPLSHLDMGVVKSLPAELFSELNEIYGGKLTDFIAKSSVASENTNSYPSTPSAEGQELAVDGGKGPLASDMIPFDFIMVENRAKQHMIEEAQAAPSGAGLQNEAICSVSTNNTDLMPLSLSQVDVSVLQQLPEELRGDILGQLPAHRKQELTSNAGSHPLSENPEGALIIKITENQSNSIASVLNTNLWMGSPPRWVDKFTVSSCLILKTLAELYYKLGSTGSLSPILQRMISECLYPLDENSDARSEEATYDLCELFKQYVKLKMELDLEEIYVCFCLLRRLTTKSKFLLQVYNIVFPYLQAFKPSKIGIIAPGLSIHSLLGTPDVDMDDHFCNQREELGAVFMKDRFPRFIENPADNILDGSFRIAKHVQSIEVQRILQSRPVELAGFNAAPVMNRLLDGMVLQLKKSALLMDDDYLCCIEATGIRVLIHVPSS</sequence>
<keyword evidence="8" id="KW-0479">Metal-binding</keyword>
<comment type="similarity">
    <text evidence="3 14">Belongs to the DNA polymerase type-Y family.</text>
</comment>
<dbReference type="CDD" id="cd17719">
    <property type="entry name" value="BRCT_Rev1"/>
    <property type="match status" value="1"/>
</dbReference>
<dbReference type="FunFam" id="3.30.70.270:FF:000019">
    <property type="entry name" value="DNA repair protein REV1"/>
    <property type="match status" value="1"/>
</dbReference>
<evidence type="ECO:0000256" key="4">
    <source>
        <dbReference type="ARBA" id="ARBA00020399"/>
    </source>
</evidence>
<dbReference type="PIRSF" id="PIRSF036573">
    <property type="entry name" value="REV1"/>
    <property type="match status" value="1"/>
</dbReference>
<dbReference type="Pfam" id="PF00533">
    <property type="entry name" value="BRCT"/>
    <property type="match status" value="1"/>
</dbReference>
<dbReference type="PANTHER" id="PTHR45990">
    <property type="entry name" value="DNA REPAIR PROTEIN REV1"/>
    <property type="match status" value="1"/>
</dbReference>
<organism evidence="18 19">
    <name type="scientific">Populus tomentosa</name>
    <name type="common">Chinese white poplar</name>
    <dbReference type="NCBI Taxonomy" id="118781"/>
    <lineage>
        <taxon>Eukaryota</taxon>
        <taxon>Viridiplantae</taxon>
        <taxon>Streptophyta</taxon>
        <taxon>Embryophyta</taxon>
        <taxon>Tracheophyta</taxon>
        <taxon>Spermatophyta</taxon>
        <taxon>Magnoliopsida</taxon>
        <taxon>eudicotyledons</taxon>
        <taxon>Gunneridae</taxon>
        <taxon>Pentapetalae</taxon>
        <taxon>rosids</taxon>
        <taxon>fabids</taxon>
        <taxon>Malpighiales</taxon>
        <taxon>Salicaceae</taxon>
        <taxon>Saliceae</taxon>
        <taxon>Populus</taxon>
    </lineage>
</organism>
<comment type="subcellular location">
    <subcellularLocation>
        <location evidence="2 14">Nucleus</location>
    </subcellularLocation>
</comment>
<dbReference type="InterPro" id="IPR053848">
    <property type="entry name" value="IMS_HHH_1"/>
</dbReference>
<keyword evidence="19" id="KW-1185">Reference proteome</keyword>
<evidence type="ECO:0000313" key="18">
    <source>
        <dbReference type="EMBL" id="KAG6762651.1"/>
    </source>
</evidence>
<dbReference type="FunFam" id="3.40.1170.60:FF:000004">
    <property type="entry name" value="DNA repair protein REV1"/>
    <property type="match status" value="1"/>
</dbReference>
<dbReference type="SMART" id="SM00292">
    <property type="entry name" value="BRCT"/>
    <property type="match status" value="1"/>
</dbReference>
<evidence type="ECO:0000256" key="10">
    <source>
        <dbReference type="ARBA" id="ARBA00022842"/>
    </source>
</evidence>
<dbReference type="PROSITE" id="PS50172">
    <property type="entry name" value="BRCT"/>
    <property type="match status" value="1"/>
</dbReference>
<dbReference type="CDD" id="cd01701">
    <property type="entry name" value="PolY_Rev1"/>
    <property type="match status" value="1"/>
</dbReference>
<feature type="compositionally biased region" description="Low complexity" evidence="15">
    <location>
        <begin position="1"/>
        <end position="31"/>
    </location>
</feature>
<keyword evidence="9 14" id="KW-0227">DNA damage</keyword>
<feature type="domain" description="UmuC" evidence="17">
    <location>
        <begin position="381"/>
        <end position="562"/>
    </location>
</feature>
<dbReference type="InterPro" id="IPR017961">
    <property type="entry name" value="DNA_pol_Y-fam_little_finger"/>
</dbReference>
<evidence type="ECO:0000256" key="3">
    <source>
        <dbReference type="ARBA" id="ARBA00010945"/>
    </source>
</evidence>
<keyword evidence="7 14" id="KW-0548">Nucleotidyltransferase</keyword>
<evidence type="ECO:0000259" key="17">
    <source>
        <dbReference type="PROSITE" id="PS50173"/>
    </source>
</evidence>
<feature type="region of interest" description="Disordered" evidence="15">
    <location>
        <begin position="309"/>
        <end position="329"/>
    </location>
</feature>
<evidence type="ECO:0000256" key="2">
    <source>
        <dbReference type="ARBA" id="ARBA00004123"/>
    </source>
</evidence>
<dbReference type="Proteomes" id="UP000886885">
    <property type="component" value="Chromosome 9A"/>
</dbReference>
<comment type="caution">
    <text evidence="18">The sequence shown here is derived from an EMBL/GenBank/DDBJ whole genome shotgun (WGS) entry which is preliminary data.</text>
</comment>
<name>A0A8X8CHD1_POPTO</name>
<evidence type="ECO:0000256" key="5">
    <source>
        <dbReference type="ARBA" id="ARBA00022634"/>
    </source>
</evidence>
<comment type="cofactor">
    <cofactor evidence="1">
        <name>Mg(2+)</name>
        <dbReference type="ChEBI" id="CHEBI:18420"/>
    </cofactor>
</comment>
<keyword evidence="6 14" id="KW-0808">Transferase</keyword>
<evidence type="ECO:0000313" key="19">
    <source>
        <dbReference type="Proteomes" id="UP000886885"/>
    </source>
</evidence>
<dbReference type="GO" id="GO:0070987">
    <property type="term" value="P:error-free translesion synthesis"/>
    <property type="evidence" value="ECO:0007669"/>
    <property type="project" value="TreeGrafter"/>
</dbReference>
<dbReference type="Pfam" id="PF11799">
    <property type="entry name" value="IMS_C"/>
    <property type="match status" value="1"/>
</dbReference>
<dbReference type="Pfam" id="PF00817">
    <property type="entry name" value="IMS"/>
    <property type="match status" value="1"/>
</dbReference>
<dbReference type="PANTHER" id="PTHR45990:SF1">
    <property type="entry name" value="DNA REPAIR PROTEIN REV1"/>
    <property type="match status" value="1"/>
</dbReference>
<dbReference type="FunFam" id="3.40.50.10190:FF:000011">
    <property type="entry name" value="DNA repair protein REV1"/>
    <property type="match status" value="1"/>
</dbReference>
<dbReference type="GO" id="GO:0003887">
    <property type="term" value="F:DNA-directed DNA polymerase activity"/>
    <property type="evidence" value="ECO:0007669"/>
    <property type="project" value="InterPro"/>
</dbReference>
<evidence type="ECO:0000259" key="16">
    <source>
        <dbReference type="PROSITE" id="PS50172"/>
    </source>
</evidence>
<evidence type="ECO:0000256" key="8">
    <source>
        <dbReference type="ARBA" id="ARBA00022723"/>
    </source>
</evidence>
<evidence type="ECO:0000256" key="7">
    <source>
        <dbReference type="ARBA" id="ARBA00022695"/>
    </source>
</evidence>
<feature type="compositionally biased region" description="Polar residues" evidence="15">
    <location>
        <begin position="309"/>
        <end position="320"/>
    </location>
</feature>
<evidence type="ECO:0000256" key="15">
    <source>
        <dbReference type="SAM" id="MobiDB-lite"/>
    </source>
</evidence>
<dbReference type="PROSITE" id="PS50173">
    <property type="entry name" value="UMUC"/>
    <property type="match status" value="1"/>
</dbReference>
<dbReference type="NCBIfam" id="NF002677">
    <property type="entry name" value="PRK02406.1"/>
    <property type="match status" value="1"/>
</dbReference>
<keyword evidence="10" id="KW-0460">Magnesium</keyword>
<dbReference type="GO" id="GO:0003684">
    <property type="term" value="F:damaged DNA binding"/>
    <property type="evidence" value="ECO:0007669"/>
    <property type="project" value="InterPro"/>
</dbReference>
<dbReference type="InterPro" id="IPR001357">
    <property type="entry name" value="BRCT_dom"/>
</dbReference>
<gene>
    <name evidence="18" type="ORF">POTOM_033165</name>
</gene>
<evidence type="ECO:0000256" key="9">
    <source>
        <dbReference type="ARBA" id="ARBA00022763"/>
    </source>
</evidence>